<dbReference type="Proteomes" id="UP000179279">
    <property type="component" value="Unassembled WGS sequence"/>
</dbReference>
<dbReference type="AlphaFoldDB" id="A0A1G1WXT7"/>
<proteinExistence type="predicted"/>
<protein>
    <submittedName>
        <fullName evidence="2">Uncharacterized protein</fullName>
    </submittedName>
</protein>
<feature type="transmembrane region" description="Helical" evidence="1">
    <location>
        <begin position="51"/>
        <end position="71"/>
    </location>
</feature>
<accession>A0A1G1WXT7</accession>
<name>A0A1G1WXT7_9BACT</name>
<keyword evidence="1" id="KW-0812">Transmembrane</keyword>
<feature type="transmembrane region" description="Helical" evidence="1">
    <location>
        <begin position="27"/>
        <end position="45"/>
    </location>
</feature>
<gene>
    <name evidence="2" type="ORF">A3A57_00250</name>
</gene>
<reference evidence="2 3" key="1">
    <citation type="journal article" date="2016" name="Nat. Commun.">
        <title>Thousands of microbial genomes shed light on interconnected biogeochemical processes in an aquifer system.</title>
        <authorList>
            <person name="Anantharaman K."/>
            <person name="Brown C.T."/>
            <person name="Hug L.A."/>
            <person name="Sharon I."/>
            <person name="Castelle C.J."/>
            <person name="Probst A.J."/>
            <person name="Thomas B.C."/>
            <person name="Singh A."/>
            <person name="Wilkins M.J."/>
            <person name="Karaoz U."/>
            <person name="Brodie E.L."/>
            <person name="Williams K.H."/>
            <person name="Hubbard S.S."/>
            <person name="Banfield J.F."/>
        </authorList>
    </citation>
    <scope>NUCLEOTIDE SEQUENCE [LARGE SCALE GENOMIC DNA]</scope>
</reference>
<dbReference type="EMBL" id="MHDA01000016">
    <property type="protein sequence ID" value="OGY32524.1"/>
    <property type="molecule type" value="Genomic_DNA"/>
</dbReference>
<feature type="transmembrane region" description="Helical" evidence="1">
    <location>
        <begin position="83"/>
        <end position="101"/>
    </location>
</feature>
<evidence type="ECO:0000256" key="1">
    <source>
        <dbReference type="SAM" id="Phobius"/>
    </source>
</evidence>
<keyword evidence="1" id="KW-1133">Transmembrane helix</keyword>
<comment type="caution">
    <text evidence="2">The sequence shown here is derived from an EMBL/GenBank/DDBJ whole genome shotgun (WGS) entry which is preliminary data.</text>
</comment>
<keyword evidence="1" id="KW-0472">Membrane</keyword>
<sequence>MDGEQYSEKEKMMHDNAFRYKYYRRHAVQYALLTLFFGFSLFFLFRVDSATWRFLIIGSLSLFYLIFGVWHHIEEKNLTNKHTIEYLVVSAIIFVVLYSIFL</sequence>
<evidence type="ECO:0000313" key="2">
    <source>
        <dbReference type="EMBL" id="OGY32524.1"/>
    </source>
</evidence>
<organism evidence="2 3">
    <name type="scientific">Candidatus Woykebacteria bacterium RIFCSPLOWO2_01_FULL_41_12</name>
    <dbReference type="NCBI Taxonomy" id="1802604"/>
    <lineage>
        <taxon>Bacteria</taxon>
        <taxon>Candidatus Woykeibacteriota</taxon>
    </lineage>
</organism>
<evidence type="ECO:0000313" key="3">
    <source>
        <dbReference type="Proteomes" id="UP000179279"/>
    </source>
</evidence>